<dbReference type="InterPro" id="IPR051013">
    <property type="entry name" value="MBL_superfamily_lactonases"/>
</dbReference>
<dbReference type="GO" id="GO:0046872">
    <property type="term" value="F:metal ion binding"/>
    <property type="evidence" value="ECO:0007669"/>
    <property type="project" value="UniProtKB-KW"/>
</dbReference>
<dbReference type="OrthoDB" id="10250730at2759"/>
<gene>
    <name evidence="5" type="ORF">N7456_007439</name>
</gene>
<dbReference type="Proteomes" id="UP001149165">
    <property type="component" value="Unassembled WGS sequence"/>
</dbReference>
<keyword evidence="6" id="KW-1185">Reference proteome</keyword>
<evidence type="ECO:0000256" key="2">
    <source>
        <dbReference type="ARBA" id="ARBA00022723"/>
    </source>
</evidence>
<reference evidence="5" key="2">
    <citation type="journal article" date="2023" name="IMA Fungus">
        <title>Comparative genomic study of the Penicillium genus elucidates a diverse pangenome and 15 lateral gene transfer events.</title>
        <authorList>
            <person name="Petersen C."/>
            <person name="Sorensen T."/>
            <person name="Nielsen M.R."/>
            <person name="Sondergaard T.E."/>
            <person name="Sorensen J.L."/>
            <person name="Fitzpatrick D.A."/>
            <person name="Frisvad J.C."/>
            <person name="Nielsen K.L."/>
        </authorList>
    </citation>
    <scope>NUCLEOTIDE SEQUENCE</scope>
    <source>
        <strain evidence="5">IBT 30069</strain>
    </source>
</reference>
<dbReference type="EMBL" id="JAPQKH010000005">
    <property type="protein sequence ID" value="KAJ5096718.1"/>
    <property type="molecule type" value="Genomic_DNA"/>
</dbReference>
<dbReference type="Gene3D" id="3.60.15.10">
    <property type="entry name" value="Ribonuclease Z/Hydroxyacylglutathione hydrolase-like"/>
    <property type="match status" value="1"/>
</dbReference>
<sequence length="129" mass="14413">MSTGNPTLPSTDAFVDLTLLNGGSMMGSKHLLHAEDAPNDFRLYNWAFLIQHPASNRRVLWDVGMTSKEEDYPPIITKKFIGPHHVAGPVESLADQIKRRHGIDAGEIDTVVMRQVGTKFSQPDLRDIY</sequence>
<reference evidence="5" key="1">
    <citation type="submission" date="2022-11" db="EMBL/GenBank/DDBJ databases">
        <authorList>
            <person name="Petersen C."/>
        </authorList>
    </citation>
    <scope>NUCLEOTIDE SEQUENCE</scope>
    <source>
        <strain evidence="5">IBT 30069</strain>
    </source>
</reference>
<comment type="similarity">
    <text evidence="1">Belongs to the metallo-beta-lactamase superfamily.</text>
</comment>
<name>A0A9W9K892_9EURO</name>
<evidence type="ECO:0000256" key="1">
    <source>
        <dbReference type="ARBA" id="ARBA00007749"/>
    </source>
</evidence>
<evidence type="ECO:0000313" key="5">
    <source>
        <dbReference type="EMBL" id="KAJ5096718.1"/>
    </source>
</evidence>
<comment type="caution">
    <text evidence="5">The sequence shown here is derived from an EMBL/GenBank/DDBJ whole genome shotgun (WGS) entry which is preliminary data.</text>
</comment>
<evidence type="ECO:0000313" key="6">
    <source>
        <dbReference type="Proteomes" id="UP001149165"/>
    </source>
</evidence>
<dbReference type="AlphaFoldDB" id="A0A9W9K892"/>
<evidence type="ECO:0000256" key="3">
    <source>
        <dbReference type="ARBA" id="ARBA00022801"/>
    </source>
</evidence>
<proteinExistence type="inferred from homology"/>
<dbReference type="InterPro" id="IPR036866">
    <property type="entry name" value="RibonucZ/Hydroxyglut_hydro"/>
</dbReference>
<keyword evidence="2" id="KW-0479">Metal-binding</keyword>
<keyword evidence="3" id="KW-0378">Hydrolase</keyword>
<accession>A0A9W9K892</accession>
<protein>
    <submittedName>
        <fullName evidence="5">Uncharacterized protein</fullName>
    </submittedName>
</protein>
<dbReference type="PANTHER" id="PTHR42978">
    <property type="entry name" value="QUORUM-QUENCHING LACTONASE YTNP-RELATED-RELATED"/>
    <property type="match status" value="1"/>
</dbReference>
<dbReference type="GO" id="GO:0016787">
    <property type="term" value="F:hydrolase activity"/>
    <property type="evidence" value="ECO:0007669"/>
    <property type="project" value="UniProtKB-KW"/>
</dbReference>
<keyword evidence="4" id="KW-0862">Zinc</keyword>
<organism evidence="5 6">
    <name type="scientific">Penicillium angulare</name>
    <dbReference type="NCBI Taxonomy" id="116970"/>
    <lineage>
        <taxon>Eukaryota</taxon>
        <taxon>Fungi</taxon>
        <taxon>Dikarya</taxon>
        <taxon>Ascomycota</taxon>
        <taxon>Pezizomycotina</taxon>
        <taxon>Eurotiomycetes</taxon>
        <taxon>Eurotiomycetidae</taxon>
        <taxon>Eurotiales</taxon>
        <taxon>Aspergillaceae</taxon>
        <taxon>Penicillium</taxon>
    </lineage>
</organism>
<evidence type="ECO:0000256" key="4">
    <source>
        <dbReference type="ARBA" id="ARBA00022833"/>
    </source>
</evidence>
<dbReference type="PANTHER" id="PTHR42978:SF4">
    <property type="entry name" value="METALLO-BETA-LACTAMASE DOMAIN-CONTAINING PROTEIN"/>
    <property type="match status" value="1"/>
</dbReference>